<protein>
    <submittedName>
        <fullName evidence="2">Ketopantoate reductase ApbA/PanE domain protein</fullName>
    </submittedName>
</protein>
<organism evidence="2 3">
    <name type="scientific">Olsenella uli (strain ATCC 49627 / DSM 7084 / CCUG 31166 / CIP 109912 / JCM 12494 / LMG 11480 / NCIMB 702895 / VPI D76D-27C)</name>
    <name type="common">Lactobacillus uli</name>
    <dbReference type="NCBI Taxonomy" id="633147"/>
    <lineage>
        <taxon>Bacteria</taxon>
        <taxon>Bacillati</taxon>
        <taxon>Actinomycetota</taxon>
        <taxon>Coriobacteriia</taxon>
        <taxon>Coriobacteriales</taxon>
        <taxon>Atopobiaceae</taxon>
        <taxon>Olsenella</taxon>
    </lineage>
</organism>
<dbReference type="OrthoDB" id="3194817at2"/>
<dbReference type="eggNOG" id="COG1893">
    <property type="taxonomic scope" value="Bacteria"/>
</dbReference>
<dbReference type="Gene3D" id="3.40.50.720">
    <property type="entry name" value="NAD(P)-binding Rossmann-like Domain"/>
    <property type="match status" value="1"/>
</dbReference>
<dbReference type="EMBL" id="CP002106">
    <property type="protein sequence ID" value="ADK67397.1"/>
    <property type="molecule type" value="Genomic_DNA"/>
</dbReference>
<dbReference type="Pfam" id="PF02558">
    <property type="entry name" value="ApbA"/>
    <property type="match status" value="1"/>
</dbReference>
<gene>
    <name evidence="2" type="ordered locus">Olsu_0273</name>
</gene>
<name>E1QYD3_OLSUV</name>
<dbReference type="InterPro" id="IPR013332">
    <property type="entry name" value="KPR_N"/>
</dbReference>
<dbReference type="InterPro" id="IPR036188">
    <property type="entry name" value="FAD/NAD-bd_sf"/>
</dbReference>
<dbReference type="STRING" id="633147.Olsu_0273"/>
<reference evidence="2 3" key="1">
    <citation type="journal article" date="2010" name="Stand. Genomic Sci.">
        <title>Complete genome sequence of Olsenella uli type strain (VPI D76D-27C).</title>
        <authorList>
            <person name="Goker M."/>
            <person name="Held B."/>
            <person name="Lucas S."/>
            <person name="Nolan M."/>
            <person name="Yasawong M."/>
            <person name="Glavina Del Rio T."/>
            <person name="Tice H."/>
            <person name="Cheng J.F."/>
            <person name="Bruce D."/>
            <person name="Detter J.C."/>
            <person name="Tapia R."/>
            <person name="Han C."/>
            <person name="Goodwin L."/>
            <person name="Pitluck S."/>
            <person name="Liolios K."/>
            <person name="Ivanova N."/>
            <person name="Mavromatis K."/>
            <person name="Mikhailova N."/>
            <person name="Pati A."/>
            <person name="Chen A."/>
            <person name="Palaniappan K."/>
            <person name="Land M."/>
            <person name="Hauser L."/>
            <person name="Chang Y.J."/>
            <person name="Jeffries C.D."/>
            <person name="Rohde M."/>
            <person name="Sikorski J."/>
            <person name="Pukall R."/>
            <person name="Woyke T."/>
            <person name="Bristow J."/>
            <person name="Eisen J.A."/>
            <person name="Markowitz V."/>
            <person name="Hugenholtz P."/>
            <person name="Kyrpides N.C."/>
            <person name="Klenk H.P."/>
            <person name="Lapidus A."/>
        </authorList>
    </citation>
    <scope>NUCLEOTIDE SEQUENCE [LARGE SCALE GENOMIC DNA]</scope>
    <source>
        <strain evidence="3">ATCC 49627 / DSM 7084 / CIP 109912 / JCM 12494 / NCIMB 702895 / VPI D76D-27C</strain>
    </source>
</reference>
<dbReference type="Proteomes" id="UP000000333">
    <property type="component" value="Chromosome"/>
</dbReference>
<proteinExistence type="predicted"/>
<sequence length="322" mass="35570">MDVLVVGIGVIGSYLAHAACDAGNAVTVVARGRWGDTIRDRGLVIHHHVQHKTTIDHPYVVDGIPQGERFDVAFSVMRQDQQIAALDQLEGIDADLLVLVGNNLRAQELADRLRSHGHARRVLFGFQSTAGIRKADHVECVRWGATGLDVAPLHGEPTASDKNLLARVFTGGYRPNWTHDFEDWLLYHAAAVLPMCFVSYLCGCDLRAASHELLRQMVAAQGEGYALLARLGHPVAPEGNEGLLDGGLKTRMWLAVVWIVARTKIGTLCVDDHCRHAPDEMRDLEVGFERIRGLAPDFPMPAWDALLARMGNWNEVCRRWGT</sequence>
<accession>E1QYD3</accession>
<dbReference type="KEGG" id="ols:Olsu_0273"/>
<dbReference type="GeneID" id="78511740"/>
<evidence type="ECO:0000259" key="1">
    <source>
        <dbReference type="Pfam" id="PF02558"/>
    </source>
</evidence>
<dbReference type="SUPFAM" id="SSF51905">
    <property type="entry name" value="FAD/NAD(P)-binding domain"/>
    <property type="match status" value="1"/>
</dbReference>
<evidence type="ECO:0000313" key="3">
    <source>
        <dbReference type="Proteomes" id="UP000000333"/>
    </source>
</evidence>
<dbReference type="HOGENOM" id="CLU_055593_0_0_11"/>
<keyword evidence="3" id="KW-1185">Reference proteome</keyword>
<feature type="domain" description="Ketopantoate reductase N-terminal" evidence="1">
    <location>
        <begin position="3"/>
        <end position="135"/>
    </location>
</feature>
<dbReference type="AlphaFoldDB" id="E1QYD3"/>
<dbReference type="RefSeq" id="WP_013251149.1">
    <property type="nucleotide sequence ID" value="NC_014363.1"/>
</dbReference>
<evidence type="ECO:0000313" key="2">
    <source>
        <dbReference type="EMBL" id="ADK67397.1"/>
    </source>
</evidence>
<dbReference type="PATRIC" id="fig|633147.7.peg.1774"/>